<keyword evidence="4" id="KW-0677">Repeat</keyword>
<dbReference type="PROSITE" id="PS00028">
    <property type="entry name" value="ZINC_FINGER_C2H2_1"/>
    <property type="match status" value="2"/>
</dbReference>
<feature type="domain" description="C2H2-type" evidence="10">
    <location>
        <begin position="575"/>
        <end position="602"/>
    </location>
</feature>
<dbReference type="InterPro" id="IPR050331">
    <property type="entry name" value="Zinc_finger"/>
</dbReference>
<dbReference type="SUPFAM" id="SSF57667">
    <property type="entry name" value="beta-beta-alpha zinc fingers"/>
    <property type="match status" value="1"/>
</dbReference>
<feature type="region of interest" description="Disordered" evidence="9">
    <location>
        <begin position="296"/>
        <end position="367"/>
    </location>
</feature>
<name>A0A553NP31_TIGCA</name>
<dbReference type="Pfam" id="PF00096">
    <property type="entry name" value="zf-C2H2"/>
    <property type="match status" value="2"/>
</dbReference>
<dbReference type="SMART" id="SM00355">
    <property type="entry name" value="ZnF_C2H2"/>
    <property type="match status" value="3"/>
</dbReference>
<dbReference type="FunFam" id="3.30.160.60:FF:000151">
    <property type="entry name" value="Zinc finger and SCAN domain-containing 21"/>
    <property type="match status" value="1"/>
</dbReference>
<dbReference type="PANTHER" id="PTHR16515:SF49">
    <property type="entry name" value="GASTRULA ZINC FINGER PROTEIN XLCGF49.1-LIKE-RELATED"/>
    <property type="match status" value="1"/>
</dbReference>
<evidence type="ECO:0000256" key="2">
    <source>
        <dbReference type="ARBA" id="ARBA00006991"/>
    </source>
</evidence>
<evidence type="ECO:0000256" key="6">
    <source>
        <dbReference type="ARBA" id="ARBA00022833"/>
    </source>
</evidence>
<comment type="similarity">
    <text evidence="2">Belongs to the krueppel C2H2-type zinc-finger protein family.</text>
</comment>
<dbReference type="EMBL" id="VCGU01000011">
    <property type="protein sequence ID" value="TRY67199.1"/>
    <property type="molecule type" value="Genomic_DNA"/>
</dbReference>
<evidence type="ECO:0000313" key="12">
    <source>
        <dbReference type="Proteomes" id="UP000318571"/>
    </source>
</evidence>
<evidence type="ECO:0000256" key="4">
    <source>
        <dbReference type="ARBA" id="ARBA00022737"/>
    </source>
</evidence>
<evidence type="ECO:0000313" key="11">
    <source>
        <dbReference type="EMBL" id="TRY67199.1"/>
    </source>
</evidence>
<comment type="subcellular location">
    <subcellularLocation>
        <location evidence="1">Nucleus</location>
    </subcellularLocation>
</comment>
<keyword evidence="5 8" id="KW-0863">Zinc-finger</keyword>
<reference evidence="11 12" key="1">
    <citation type="journal article" date="2018" name="Nat. Ecol. Evol.">
        <title>Genomic signatures of mitonuclear coevolution across populations of Tigriopus californicus.</title>
        <authorList>
            <person name="Barreto F.S."/>
            <person name="Watson E.T."/>
            <person name="Lima T.G."/>
            <person name="Willett C.S."/>
            <person name="Edmands S."/>
            <person name="Li W."/>
            <person name="Burton R.S."/>
        </authorList>
    </citation>
    <scope>NUCLEOTIDE SEQUENCE [LARGE SCALE GENOMIC DNA]</scope>
    <source>
        <strain evidence="11 12">San Diego</strain>
    </source>
</reference>
<dbReference type="InterPro" id="IPR036236">
    <property type="entry name" value="Znf_C2H2_sf"/>
</dbReference>
<keyword evidence="3" id="KW-0479">Metal-binding</keyword>
<dbReference type="FunFam" id="3.30.160.60:FF:000145">
    <property type="entry name" value="Zinc finger protein 574"/>
    <property type="match status" value="1"/>
</dbReference>
<organism evidence="11 12">
    <name type="scientific">Tigriopus californicus</name>
    <name type="common">Marine copepod</name>
    <dbReference type="NCBI Taxonomy" id="6832"/>
    <lineage>
        <taxon>Eukaryota</taxon>
        <taxon>Metazoa</taxon>
        <taxon>Ecdysozoa</taxon>
        <taxon>Arthropoda</taxon>
        <taxon>Crustacea</taxon>
        <taxon>Multicrustacea</taxon>
        <taxon>Hexanauplia</taxon>
        <taxon>Copepoda</taxon>
        <taxon>Harpacticoida</taxon>
        <taxon>Harpacticidae</taxon>
        <taxon>Tigriopus</taxon>
    </lineage>
</organism>
<evidence type="ECO:0000256" key="7">
    <source>
        <dbReference type="ARBA" id="ARBA00023242"/>
    </source>
</evidence>
<dbReference type="PROSITE" id="PS50157">
    <property type="entry name" value="ZINC_FINGER_C2H2_2"/>
    <property type="match status" value="2"/>
</dbReference>
<comment type="caution">
    <text evidence="11">The sequence shown here is derived from an EMBL/GenBank/DDBJ whole genome shotgun (WGS) entry which is preliminary data.</text>
</comment>
<dbReference type="STRING" id="6832.A0A553NP31"/>
<dbReference type="GO" id="GO:0005634">
    <property type="term" value="C:nucleus"/>
    <property type="evidence" value="ECO:0007669"/>
    <property type="project" value="UniProtKB-SubCell"/>
</dbReference>
<feature type="domain" description="C2H2-type" evidence="10">
    <location>
        <begin position="603"/>
        <end position="630"/>
    </location>
</feature>
<accession>A0A553NP31</accession>
<keyword evidence="6" id="KW-0862">Zinc</keyword>
<protein>
    <recommendedName>
        <fullName evidence="10">C2H2-type domain-containing protein</fullName>
    </recommendedName>
</protein>
<dbReference type="Proteomes" id="UP000318571">
    <property type="component" value="Chromosome 4"/>
</dbReference>
<keyword evidence="7" id="KW-0539">Nucleus</keyword>
<evidence type="ECO:0000256" key="5">
    <source>
        <dbReference type="ARBA" id="ARBA00022771"/>
    </source>
</evidence>
<evidence type="ECO:0000256" key="8">
    <source>
        <dbReference type="PROSITE-ProRule" id="PRU00042"/>
    </source>
</evidence>
<evidence type="ECO:0000256" key="3">
    <source>
        <dbReference type="ARBA" id="ARBA00022723"/>
    </source>
</evidence>
<dbReference type="InterPro" id="IPR013087">
    <property type="entry name" value="Znf_C2H2_type"/>
</dbReference>
<dbReference type="GO" id="GO:0010468">
    <property type="term" value="P:regulation of gene expression"/>
    <property type="evidence" value="ECO:0007669"/>
    <property type="project" value="TreeGrafter"/>
</dbReference>
<feature type="region of interest" description="Disordered" evidence="9">
    <location>
        <begin position="644"/>
        <end position="673"/>
    </location>
</feature>
<feature type="compositionally biased region" description="Polar residues" evidence="9">
    <location>
        <begin position="317"/>
        <end position="336"/>
    </location>
</feature>
<evidence type="ECO:0000256" key="1">
    <source>
        <dbReference type="ARBA" id="ARBA00004123"/>
    </source>
</evidence>
<dbReference type="AlphaFoldDB" id="A0A553NP31"/>
<feature type="region of interest" description="Disordered" evidence="9">
    <location>
        <begin position="491"/>
        <end position="513"/>
    </location>
</feature>
<sequence>MSSEEEKEEAPPFLGTPLTDWSRIVAARLLSFSLGGRSALWNRRKRKERMGKRCSKFYTMPNNPSLVLDTALWRSVSVDEPQPVVSEEVRNPEVSQDPNESVQNVKVVAEEEGDAGREQVDLISLQTVPVQDYDEEILLNSSSEPGLSTPFDLQPSSEYHISAEILSSSQGTGTLDLQYLTHEDPFQSVTSNQQHHLHPSNEVLTHDTDFTDLTFSAFEPFANLSNDTNSRSNIFNPPSELPDISTSSQLLTSATPMIHPFVGHTQSGGGAGGGGHHMADVLLSLKNPIVHPEDPTTWGGIHISQGIASPGPGGGTSLETTHPRSTCSGEQNTYSLDRQPPSPCGTPSTTSPDAGSHALNRTNTFSQSGTSSFYENAAWTSTCGTASMAAASNFFQGSPVPATISPNHFSYALQDQQHSQLEGNPWNLGHGSSHFLPNQVIAGHFSPTQAFFSTSTPPPGGDPLGVSSPYHQVQEYPYYSNRDHDEAILNEDKEHDEGLYGTKSPTTTYETRSIFEGGPTRRTLRSCRARNLSANADLINKHIYGSNNSLDGALLHNSFGTHPNSPDSSTDNTKNICGICGKTYARPSTLKTHMRTHSGERPYRCYSCNKSFSQAANLTAHCRTHSGEKPFHCSICNRKFPNQARHTPHAQHTAENAPTDAGFAKRHFPTRVP</sequence>
<feature type="compositionally biased region" description="Basic residues" evidence="9">
    <location>
        <begin position="664"/>
        <end position="673"/>
    </location>
</feature>
<gene>
    <name evidence="11" type="ORF">TCAL_06448</name>
</gene>
<proteinExistence type="inferred from homology"/>
<dbReference type="Gene3D" id="3.30.160.60">
    <property type="entry name" value="Classic Zinc Finger"/>
    <property type="match status" value="2"/>
</dbReference>
<dbReference type="PANTHER" id="PTHR16515">
    <property type="entry name" value="PR DOMAIN ZINC FINGER PROTEIN"/>
    <property type="match status" value="1"/>
</dbReference>
<evidence type="ECO:0000256" key="9">
    <source>
        <dbReference type="SAM" id="MobiDB-lite"/>
    </source>
</evidence>
<evidence type="ECO:0000259" key="10">
    <source>
        <dbReference type="PROSITE" id="PS50157"/>
    </source>
</evidence>
<keyword evidence="12" id="KW-1185">Reference proteome</keyword>
<dbReference type="GO" id="GO:0008270">
    <property type="term" value="F:zinc ion binding"/>
    <property type="evidence" value="ECO:0007669"/>
    <property type="project" value="UniProtKB-KW"/>
</dbReference>